<dbReference type="RefSeq" id="WP_232002932.1">
    <property type="nucleotide sequence ID" value="NZ_LT222319.1"/>
</dbReference>
<keyword evidence="3" id="KW-1185">Reference proteome</keyword>
<name>A0A193SR64_9PSED</name>
<proteinExistence type="predicted"/>
<gene>
    <name evidence="2" type="ORF">PL963_02290</name>
</gene>
<evidence type="ECO:0000256" key="1">
    <source>
        <dbReference type="SAM" id="MobiDB-lite"/>
    </source>
</evidence>
<dbReference type="GO" id="GO:0003824">
    <property type="term" value="F:catalytic activity"/>
    <property type="evidence" value="ECO:0007669"/>
    <property type="project" value="UniProtKB-ARBA"/>
</dbReference>
<dbReference type="Pfam" id="PF13332">
    <property type="entry name" value="Fil_haemagg_2"/>
    <property type="match status" value="2"/>
</dbReference>
<dbReference type="EMBL" id="LT963395">
    <property type="protein sequence ID" value="SOS19807.1"/>
    <property type="molecule type" value="Genomic_DNA"/>
</dbReference>
<feature type="compositionally biased region" description="Polar residues" evidence="1">
    <location>
        <begin position="259"/>
        <end position="269"/>
    </location>
</feature>
<dbReference type="InterPro" id="IPR025157">
    <property type="entry name" value="Hemagglutinin_rpt"/>
</dbReference>
<sequence length="774" mass="80907">MGGSSGIAKGDQSQEASTVTTLQAGRDVNLKASNDLNLIGTQAQAERNISLNAGNTLNIKAAQNDSSTENTRKNAGGEAGIAIGPGGIGVYASVNIGKGDLEREGKQQQEAYLYAGNQLGFTSGQDTNIAGATLRGNDVVGRVGRDLNVTSLPDTGKVEGKEFDLSATVVVGFGGSVSGSVGYGQTNGSKNWIEEQTRITAKDKVDIRTENHTQLDGALIASDSGNLKLDTNTLGYSDIAGKDKEHGYYLNVGGSYGNSGSTTQDSTQVGKGDDQKNGWSVEGWNYNKDREQIVRGTVGAGDVVVRSDTAGKDSTAGLNRDVDKAYEITRDDEHRTDLYVTKSSLDAVASPKETLGQWQKNAALYGENSRNTIDKLADMLVVAGLLPLGAVTGNGTDLAQSRVGFSEMMRQLNSLDEGKRSAGVKKFLNAVAGKDLGSDAESLVARIAELGEEHPDQAMQAMVLLAKLNKPNGGASSFVPAVALGAGAIVALSAALSTTAATPEGQDRLRAAANAVALSVAESGQSAEQQVSASIEIWKFLFSTTFPVHLLDGENSRLVNPIVQAQGANPSSGGYAAGATPAGVGSTGGSQIADQTPVDYSRPVTELPAPGVMNQGIEDGAKELGRVDPPIPKVDVTNDFMMNVFKDGGVQLKYGDPDGVAGLVVNVDKAGVLGFEIRAAQNHPYYDASGTDMFASAMQRLGNEGIKVNQIRGAWEAGTDSVNTARYLENIANGMSKENAALNTWTGQIAQKYGYGKVEKIETIGDINYVTFKK</sequence>
<reference evidence="3" key="1">
    <citation type="submission" date="2017-11" db="EMBL/GenBank/DDBJ databases">
        <authorList>
            <person name="Blom J."/>
        </authorList>
    </citation>
    <scope>NUCLEOTIDE SEQUENCE [LARGE SCALE GENOMIC DNA]</scope>
</reference>
<dbReference type="Proteomes" id="UP000239025">
    <property type="component" value="Chromosome 1"/>
</dbReference>
<dbReference type="AlphaFoldDB" id="A0A193SR64"/>
<evidence type="ECO:0000313" key="2">
    <source>
        <dbReference type="EMBL" id="SOS19807.1"/>
    </source>
</evidence>
<organism evidence="2 3">
    <name type="scientific">Pseudomonas cerasi</name>
    <dbReference type="NCBI Taxonomy" id="1583341"/>
    <lineage>
        <taxon>Bacteria</taxon>
        <taxon>Pseudomonadati</taxon>
        <taxon>Pseudomonadota</taxon>
        <taxon>Gammaproteobacteria</taxon>
        <taxon>Pseudomonadales</taxon>
        <taxon>Pseudomonadaceae</taxon>
        <taxon>Pseudomonas</taxon>
    </lineage>
</organism>
<accession>A0A193SR64</accession>
<feature type="region of interest" description="Disordered" evidence="1">
    <location>
        <begin position="259"/>
        <end position="278"/>
    </location>
</feature>
<evidence type="ECO:0000313" key="3">
    <source>
        <dbReference type="Proteomes" id="UP000239025"/>
    </source>
</evidence>
<protein>
    <submittedName>
        <fullName evidence="2">Uncharacterized protein</fullName>
    </submittedName>
</protein>